<name>A0ABW9ZM02_9HYPH</name>
<feature type="domain" description="Fibronectin type-II" evidence="4">
    <location>
        <begin position="10"/>
        <end position="39"/>
    </location>
</feature>
<dbReference type="Pfam" id="PF00040">
    <property type="entry name" value="fn2"/>
    <property type="match status" value="1"/>
</dbReference>
<evidence type="ECO:0000313" key="6">
    <source>
        <dbReference type="Proteomes" id="UP000541347"/>
    </source>
</evidence>
<feature type="chain" id="PRO_5047464873" description="Fibronectin type-II domain-containing protein" evidence="3">
    <location>
        <begin position="23"/>
        <end position="41"/>
    </location>
</feature>
<organism evidence="5 6">
    <name type="scientific">Pannonibacter tanglangensis</name>
    <dbReference type="NCBI Taxonomy" id="2750084"/>
    <lineage>
        <taxon>Bacteria</taxon>
        <taxon>Pseudomonadati</taxon>
        <taxon>Pseudomonadota</taxon>
        <taxon>Alphaproteobacteria</taxon>
        <taxon>Hyphomicrobiales</taxon>
        <taxon>Stappiaceae</taxon>
        <taxon>Pannonibacter</taxon>
    </lineage>
</organism>
<evidence type="ECO:0000256" key="1">
    <source>
        <dbReference type="ARBA" id="ARBA00022737"/>
    </source>
</evidence>
<keyword evidence="6" id="KW-1185">Reference proteome</keyword>
<keyword evidence="2" id="KW-1015">Disulfide bond</keyword>
<protein>
    <recommendedName>
        <fullName evidence="4">Fibronectin type-II domain-containing protein</fullName>
    </recommendedName>
</protein>
<feature type="signal peptide" evidence="3">
    <location>
        <begin position="1"/>
        <end position="22"/>
    </location>
</feature>
<accession>A0ABW9ZM02</accession>
<keyword evidence="1" id="KW-0677">Repeat</keyword>
<dbReference type="SUPFAM" id="SSF57440">
    <property type="entry name" value="Kringle-like"/>
    <property type="match status" value="1"/>
</dbReference>
<dbReference type="Gene3D" id="2.10.10.10">
    <property type="entry name" value="Fibronectin, type II, collagen-binding"/>
    <property type="match status" value="1"/>
</dbReference>
<comment type="caution">
    <text evidence="5">The sequence shown here is derived from an EMBL/GenBank/DDBJ whole genome shotgun (WGS) entry which is preliminary data.</text>
</comment>
<evidence type="ECO:0000256" key="2">
    <source>
        <dbReference type="ARBA" id="ARBA00023157"/>
    </source>
</evidence>
<dbReference type="Proteomes" id="UP000541347">
    <property type="component" value="Unassembled WGS sequence"/>
</dbReference>
<evidence type="ECO:0000256" key="3">
    <source>
        <dbReference type="SAM" id="SignalP"/>
    </source>
</evidence>
<dbReference type="InterPro" id="IPR036943">
    <property type="entry name" value="FN_type2_sf"/>
</dbReference>
<proteinExistence type="predicted"/>
<dbReference type="EMBL" id="JAABLP010000007">
    <property type="protein sequence ID" value="NBN65948.1"/>
    <property type="molecule type" value="Genomic_DNA"/>
</dbReference>
<reference evidence="5 6" key="1">
    <citation type="submission" date="2020-01" db="EMBL/GenBank/DDBJ databases">
        <authorList>
            <person name="Peng S.Y."/>
            <person name="Li J."/>
            <person name="Wang M."/>
            <person name="Wang L."/>
            <person name="Wang C.Q."/>
            <person name="Wang J.R."/>
        </authorList>
    </citation>
    <scope>NUCLEOTIDE SEQUENCE [LARGE SCALE GENOMIC DNA]</scope>
    <source>
        <strain evidence="5 6">XCT-34</strain>
    </source>
</reference>
<keyword evidence="3" id="KW-0732">Signal</keyword>
<evidence type="ECO:0000259" key="4">
    <source>
        <dbReference type="Pfam" id="PF00040"/>
    </source>
</evidence>
<dbReference type="InterPro" id="IPR000562">
    <property type="entry name" value="FN_type2_dom"/>
</dbReference>
<evidence type="ECO:0000313" key="5">
    <source>
        <dbReference type="EMBL" id="NBN65948.1"/>
    </source>
</evidence>
<gene>
    <name evidence="5" type="ORF">GWI71_19835</name>
</gene>
<dbReference type="InterPro" id="IPR013806">
    <property type="entry name" value="Kringle-like"/>
</dbReference>
<sequence>MGACLGLVICVFPFVFCGSVSAACQAVDEGLEWCSSTHVMA</sequence>